<dbReference type="STRING" id="1003.SAMN04488541_1002126"/>
<feature type="coiled-coil region" evidence="6">
    <location>
        <begin position="330"/>
        <end position="361"/>
    </location>
</feature>
<dbReference type="EC" id="2.7.13.3" evidence="2"/>
<feature type="transmembrane region" description="Helical" evidence="7">
    <location>
        <begin position="363"/>
        <end position="382"/>
    </location>
</feature>
<evidence type="ECO:0000259" key="8">
    <source>
        <dbReference type="PROSITE" id="PS50109"/>
    </source>
</evidence>
<evidence type="ECO:0000313" key="10">
    <source>
        <dbReference type="Proteomes" id="UP000199513"/>
    </source>
</evidence>
<dbReference type="InterPro" id="IPR003594">
    <property type="entry name" value="HATPase_dom"/>
</dbReference>
<evidence type="ECO:0000256" key="4">
    <source>
        <dbReference type="ARBA" id="ARBA00022679"/>
    </source>
</evidence>
<organism evidence="9 10">
    <name type="scientific">Thermoflexibacter ruber</name>
    <dbReference type="NCBI Taxonomy" id="1003"/>
    <lineage>
        <taxon>Bacteria</taxon>
        <taxon>Pseudomonadati</taxon>
        <taxon>Bacteroidota</taxon>
        <taxon>Cytophagia</taxon>
        <taxon>Cytophagales</taxon>
        <taxon>Thermoflexibacteraceae</taxon>
        <taxon>Thermoflexibacter</taxon>
    </lineage>
</organism>
<dbReference type="PRINTS" id="PR00344">
    <property type="entry name" value="BCTRLSENSOR"/>
</dbReference>
<dbReference type="RefSeq" id="WP_091538933.1">
    <property type="nucleotide sequence ID" value="NZ_FONY01000002.1"/>
</dbReference>
<dbReference type="Gene3D" id="3.30.565.10">
    <property type="entry name" value="Histidine kinase-like ATPase, C-terminal domain"/>
    <property type="match status" value="1"/>
</dbReference>
<dbReference type="AlphaFoldDB" id="A0A1I2B440"/>
<proteinExistence type="predicted"/>
<dbReference type="InterPro" id="IPR036890">
    <property type="entry name" value="HATPase_C_sf"/>
</dbReference>
<keyword evidence="7" id="KW-0812">Transmembrane</keyword>
<dbReference type="InterPro" id="IPR019734">
    <property type="entry name" value="TPR_rpt"/>
</dbReference>
<dbReference type="InterPro" id="IPR004358">
    <property type="entry name" value="Sig_transdc_His_kin-like_C"/>
</dbReference>
<dbReference type="InterPro" id="IPR011990">
    <property type="entry name" value="TPR-like_helical_dom_sf"/>
</dbReference>
<evidence type="ECO:0000256" key="3">
    <source>
        <dbReference type="ARBA" id="ARBA00022553"/>
    </source>
</evidence>
<accession>A0A1I2B440</accession>
<protein>
    <recommendedName>
        <fullName evidence="2">histidine kinase</fullName>
        <ecNumber evidence="2">2.7.13.3</ecNumber>
    </recommendedName>
</protein>
<dbReference type="GO" id="GO:0007234">
    <property type="term" value="P:osmosensory signaling via phosphorelay pathway"/>
    <property type="evidence" value="ECO:0007669"/>
    <property type="project" value="TreeGrafter"/>
</dbReference>
<dbReference type="SMART" id="SM00387">
    <property type="entry name" value="HATPase_c"/>
    <property type="match status" value="1"/>
</dbReference>
<name>A0A1I2B440_9BACT</name>
<dbReference type="InterPro" id="IPR036097">
    <property type="entry name" value="HisK_dim/P_sf"/>
</dbReference>
<dbReference type="OrthoDB" id="9767435at2"/>
<dbReference type="GO" id="GO:0030295">
    <property type="term" value="F:protein kinase activator activity"/>
    <property type="evidence" value="ECO:0007669"/>
    <property type="project" value="TreeGrafter"/>
</dbReference>
<keyword evidence="3" id="KW-0597">Phosphoprotein</keyword>
<dbReference type="InterPro" id="IPR005467">
    <property type="entry name" value="His_kinase_dom"/>
</dbReference>
<evidence type="ECO:0000256" key="7">
    <source>
        <dbReference type="SAM" id="Phobius"/>
    </source>
</evidence>
<evidence type="ECO:0000256" key="2">
    <source>
        <dbReference type="ARBA" id="ARBA00012438"/>
    </source>
</evidence>
<dbReference type="InterPro" id="IPR050351">
    <property type="entry name" value="BphY/WalK/GraS-like"/>
</dbReference>
<dbReference type="PROSITE" id="PS50109">
    <property type="entry name" value="HIS_KIN"/>
    <property type="match status" value="1"/>
</dbReference>
<dbReference type="Gene3D" id="1.10.287.130">
    <property type="match status" value="1"/>
</dbReference>
<dbReference type="Pfam" id="PF02518">
    <property type="entry name" value="HATPase_c"/>
    <property type="match status" value="1"/>
</dbReference>
<keyword evidence="6" id="KW-0175">Coiled coil</keyword>
<comment type="catalytic activity">
    <reaction evidence="1">
        <text>ATP + protein L-histidine = ADP + protein N-phospho-L-histidine.</text>
        <dbReference type="EC" id="2.7.13.3"/>
    </reaction>
</comment>
<dbReference type="SUPFAM" id="SSF47384">
    <property type="entry name" value="Homodimeric domain of signal transducing histidine kinase"/>
    <property type="match status" value="1"/>
</dbReference>
<evidence type="ECO:0000256" key="5">
    <source>
        <dbReference type="ARBA" id="ARBA00022777"/>
    </source>
</evidence>
<evidence type="ECO:0000256" key="1">
    <source>
        <dbReference type="ARBA" id="ARBA00000085"/>
    </source>
</evidence>
<dbReference type="Gene3D" id="1.25.40.10">
    <property type="entry name" value="Tetratricopeptide repeat domain"/>
    <property type="match status" value="3"/>
</dbReference>
<dbReference type="GO" id="GO:0000156">
    <property type="term" value="F:phosphorelay response regulator activity"/>
    <property type="evidence" value="ECO:0007669"/>
    <property type="project" value="TreeGrafter"/>
</dbReference>
<dbReference type="InterPro" id="IPR003661">
    <property type="entry name" value="HisK_dim/P_dom"/>
</dbReference>
<sequence>MCKVLKCIFLYLLAAIYLPFKFAWGQKSYVDSLEIALHNAQNDTNKVLIISKLLEIYLISGDEKGEQISEQGILLSRKLGFNRGEMLLSRQLGEFYQRQGKYAQSVFYTNNSLQIAENLQDLVSIADAYFTLAIIYTDGLKQYNLAIFYALEALQIYEKQNHQDGKANTYNLIAWVYGMTNQHLDLAHIYIDKAIRIAQRTKEKKFLAYYWGTKGLIYKTENQLDSAIFYFQKANQDLEKINDKAIIAYFNIFLGEIYLQQAKDKEALRIYQQAVQYGTEAEAQDFLKDAYLGLSKIYASQNQYDKAYDYQKLHLQIKDSIFNWTTSQRLAVIQQEYENEKQKVQIALLEKEKQLIQEEKRTYIISFLGGLFTAIIVLFLVVHNSRQKAKANMLLQAKNKEIEAQNEELRQSKEEIEAQNEELHQSREEIQMQRDLVAQQNLQLIEAQNTIISQSEQIKQRNIYLEKIVEERTQELKFTVQDLLKHIQDLEQFSFIISHNLRAPVARIQGLINIFNQEKIEDNFNKQVLTHIFQSAQSLDTVISDLTEIISIRKSLNTNKEFVNINELVENELASLDNALKQADAFVEKKLNVSAFYSVKAYLQSIIHHLLSNAIKYKYPHRPLRILITTSMKENYFCLSVQDNGLGVDTSDPYKIFGLYQRMHTHVEGKGFGLFLVKTQIEAMRGRIEVESIINQGSTFKVFLPV</sequence>
<keyword evidence="7" id="KW-1133">Transmembrane helix</keyword>
<keyword evidence="10" id="KW-1185">Reference proteome</keyword>
<keyword evidence="7" id="KW-0472">Membrane</keyword>
<dbReference type="Pfam" id="PF13424">
    <property type="entry name" value="TPR_12"/>
    <property type="match status" value="1"/>
</dbReference>
<keyword evidence="4" id="KW-0808">Transferase</keyword>
<feature type="domain" description="Histidine kinase" evidence="8">
    <location>
        <begin position="496"/>
        <end position="706"/>
    </location>
</feature>
<dbReference type="PANTHER" id="PTHR42878:SF15">
    <property type="entry name" value="BACTERIOPHYTOCHROME"/>
    <property type="match status" value="1"/>
</dbReference>
<dbReference type="Proteomes" id="UP000199513">
    <property type="component" value="Unassembled WGS sequence"/>
</dbReference>
<gene>
    <name evidence="9" type="ORF">SAMN04488541_1002126</name>
</gene>
<keyword evidence="5" id="KW-0418">Kinase</keyword>
<dbReference type="GO" id="GO:0000155">
    <property type="term" value="F:phosphorelay sensor kinase activity"/>
    <property type="evidence" value="ECO:0007669"/>
    <property type="project" value="InterPro"/>
</dbReference>
<dbReference type="EMBL" id="FONY01000002">
    <property type="protein sequence ID" value="SFE50846.1"/>
    <property type="molecule type" value="Genomic_DNA"/>
</dbReference>
<dbReference type="SMART" id="SM00028">
    <property type="entry name" value="TPR"/>
    <property type="match status" value="5"/>
</dbReference>
<feature type="coiled-coil region" evidence="6">
    <location>
        <begin position="388"/>
        <end position="436"/>
    </location>
</feature>
<dbReference type="SUPFAM" id="SSF48452">
    <property type="entry name" value="TPR-like"/>
    <property type="match status" value="2"/>
</dbReference>
<dbReference type="Pfam" id="PF13181">
    <property type="entry name" value="TPR_8"/>
    <property type="match status" value="1"/>
</dbReference>
<evidence type="ECO:0000256" key="6">
    <source>
        <dbReference type="SAM" id="Coils"/>
    </source>
</evidence>
<reference evidence="10" key="1">
    <citation type="submission" date="2016-10" db="EMBL/GenBank/DDBJ databases">
        <authorList>
            <person name="Varghese N."/>
            <person name="Submissions S."/>
        </authorList>
    </citation>
    <scope>NUCLEOTIDE SEQUENCE [LARGE SCALE GENOMIC DNA]</scope>
    <source>
        <strain>GEY</strain>
        <strain evidence="10">DSM 9560</strain>
    </source>
</reference>
<dbReference type="PANTHER" id="PTHR42878">
    <property type="entry name" value="TWO-COMPONENT HISTIDINE KINASE"/>
    <property type="match status" value="1"/>
</dbReference>
<evidence type="ECO:0000313" key="9">
    <source>
        <dbReference type="EMBL" id="SFE50846.1"/>
    </source>
</evidence>
<dbReference type="SUPFAM" id="SSF55874">
    <property type="entry name" value="ATPase domain of HSP90 chaperone/DNA topoisomerase II/histidine kinase"/>
    <property type="match status" value="1"/>
</dbReference>
<dbReference type="CDD" id="cd00082">
    <property type="entry name" value="HisKA"/>
    <property type="match status" value="1"/>
</dbReference>